<organism evidence="2 3">
    <name type="scientific">Paraburkholderia azotifigens</name>
    <dbReference type="NCBI Taxonomy" id="2057004"/>
    <lineage>
        <taxon>Bacteria</taxon>
        <taxon>Pseudomonadati</taxon>
        <taxon>Pseudomonadota</taxon>
        <taxon>Betaproteobacteria</taxon>
        <taxon>Burkholderiales</taxon>
        <taxon>Burkholderiaceae</taxon>
        <taxon>Paraburkholderia</taxon>
    </lineage>
</organism>
<dbReference type="Proteomes" id="UP001481677">
    <property type="component" value="Unassembled WGS sequence"/>
</dbReference>
<name>A0ABU9RDS5_9BURK</name>
<evidence type="ECO:0000313" key="2">
    <source>
        <dbReference type="EMBL" id="MEM5345210.1"/>
    </source>
</evidence>
<dbReference type="PANTHER" id="PTHR22674:SF6">
    <property type="entry name" value="NTPASE KAP FAMILY P-LOOP DOMAIN-CONTAINING PROTEIN 1"/>
    <property type="match status" value="1"/>
</dbReference>
<dbReference type="InterPro" id="IPR027417">
    <property type="entry name" value="P-loop_NTPase"/>
</dbReference>
<feature type="domain" description="KAP NTPase" evidence="1">
    <location>
        <begin position="23"/>
        <end position="335"/>
    </location>
</feature>
<dbReference type="PANTHER" id="PTHR22674">
    <property type="entry name" value="NTPASE, KAP FAMILY P-LOOP DOMAIN-CONTAINING 1"/>
    <property type="match status" value="1"/>
</dbReference>
<keyword evidence="3" id="KW-1185">Reference proteome</keyword>
<dbReference type="EMBL" id="JAZHGA010000043">
    <property type="protein sequence ID" value="MEM5345210.1"/>
    <property type="molecule type" value="Genomic_DNA"/>
</dbReference>
<accession>A0ABU9RDS5</accession>
<dbReference type="InterPro" id="IPR052754">
    <property type="entry name" value="NTPase_KAP_P-loop"/>
</dbReference>
<dbReference type="Gene3D" id="3.40.50.300">
    <property type="entry name" value="P-loop containing nucleotide triphosphate hydrolases"/>
    <property type="match status" value="1"/>
</dbReference>
<dbReference type="InterPro" id="IPR011646">
    <property type="entry name" value="KAP_P-loop"/>
</dbReference>
<dbReference type="RefSeq" id="WP_342959547.1">
    <property type="nucleotide sequence ID" value="NZ_JAZHFZ010000047.1"/>
</dbReference>
<dbReference type="SUPFAM" id="SSF52540">
    <property type="entry name" value="P-loop containing nucleoside triphosphate hydrolases"/>
    <property type="match status" value="1"/>
</dbReference>
<dbReference type="Pfam" id="PF07693">
    <property type="entry name" value="KAP_NTPase"/>
    <property type="match status" value="1"/>
</dbReference>
<gene>
    <name evidence="2" type="ORF">V4C56_37000</name>
</gene>
<reference evidence="2 3" key="1">
    <citation type="submission" date="2024-01" db="EMBL/GenBank/DDBJ databases">
        <title>The diversity of rhizobia nodulating Mimosa spp. in eleven states of Brazil covering several biomes is determined by host plant, location, and edaphic factors.</title>
        <authorList>
            <person name="Rouws L."/>
            <person name="Barauna A."/>
            <person name="Beukes C."/>
            <person name="De Faria S.M."/>
            <person name="Gross E."/>
            <person name="Dos Reis Junior F.B."/>
            <person name="Simon M."/>
            <person name="Maluk M."/>
            <person name="Odee D.W."/>
            <person name="Kenicer G."/>
            <person name="Young J.P.W."/>
            <person name="Reis V.M."/>
            <person name="Zilli J."/>
            <person name="James E.K."/>
        </authorList>
    </citation>
    <scope>NUCLEOTIDE SEQUENCE [LARGE SCALE GENOMIC DNA]</scope>
    <source>
        <strain evidence="2 3">JPY530</strain>
    </source>
</reference>
<evidence type="ECO:0000259" key="1">
    <source>
        <dbReference type="Pfam" id="PF07693"/>
    </source>
</evidence>
<comment type="caution">
    <text evidence="2">The sequence shown here is derived from an EMBL/GenBank/DDBJ whole genome shotgun (WGS) entry which is preliminary data.</text>
</comment>
<sequence>MARSLPITFQHDRPQVETDLYGRKSFAEQVGRLLALPPASPGIVVGIEGPWGSGKTTVVRYIVEALKTASKTHPIVVEFNPWMLAGADALVEALLTELASGIGMDGRKKRAKKSLEAAGKILGYAGLLRHLKYLKYVPGVSLVGVAADTVGTALHDAGELAIKAADTADNARKVVEETEKLVSVKAGLGERKKAVIKALGKLDRSIVVIVDDLDRLTPDEIKAVFRTIKAVADFPRVAYLLAYDRNVISESLGGGPIAGGEAYIEKIVQVAYPISPAFPWQLQGHITGEITSLLERINRELEPFESELFARATSIACNLCRYPRDIVRLTNRLTLSLESTKHEVNAADVIVAEALFQRFPKIREAVVRNPEQFTGAFWSIADEARATDWSMYFTRSKEERRTAWQAHLPEDKADNAAATAALRCLFPLTGGVGPSSYPRSQLRLSELSRLIRFFALTSVAGVHEVADIHNMLAEPSQIGELLQEVDYNSAAEIVNHMTAYLDTAKAVDGVGVARQLLKACLANKPDMAAGRDFSRAVAILLANCLEICGETAHDIITDFVSSAPLTYALDFLTITGMSHGEVRGVDSYKISEAPVFVADASVIASSIDLWRRRAGASMTSGKVMAENDFFAVLYGLGNLGRASRNADAIDAFRRFCTDVKGGLEFFLETARPFKQFQAELFYYYVWDADEMAGLLETSSVSDQYSWYLTCLRDDKAVREFIKARNDG</sequence>
<evidence type="ECO:0000313" key="3">
    <source>
        <dbReference type="Proteomes" id="UP001481677"/>
    </source>
</evidence>
<proteinExistence type="predicted"/>
<protein>
    <submittedName>
        <fullName evidence="2">P-loop NTPase fold protein</fullName>
    </submittedName>
</protein>